<dbReference type="AlphaFoldDB" id="A0AAP0RBF3"/>
<feature type="binding site" evidence="7">
    <location>
        <position position="11"/>
    </location>
    <ligand>
        <name>Mg(2+)</name>
        <dbReference type="ChEBI" id="CHEBI:18420"/>
    </ligand>
</feature>
<evidence type="ECO:0000256" key="2">
    <source>
        <dbReference type="ARBA" id="ARBA00022723"/>
    </source>
</evidence>
<keyword evidence="9" id="KW-1185">Reference proteome</keyword>
<keyword evidence="4 7" id="KW-0460">Magnesium</keyword>
<name>A0AAP0RBF3_LIQFO</name>
<dbReference type="InterPro" id="IPR036412">
    <property type="entry name" value="HAD-like_sf"/>
</dbReference>
<evidence type="ECO:0000256" key="4">
    <source>
        <dbReference type="ARBA" id="ARBA00022842"/>
    </source>
</evidence>
<evidence type="ECO:0000256" key="5">
    <source>
        <dbReference type="PIRSR" id="PIRSR031051-1"/>
    </source>
</evidence>
<protein>
    <recommendedName>
        <fullName evidence="10">Thiamine phosphate phosphatase-like protein</fullName>
    </recommendedName>
</protein>
<sequence>MAGILVVFDFDRTIMDGDSDNWVVTEMGLTKLFNKLRHSLPWNSLMDRMMKELHSKGKTADEIAECLKRVLLHQRIIAAIKSAHALGCDLKIVSDANRFFIEAILKHHEILGCFSEIHTNPTSVDEEGRLRIFPYHDFTSSPHGCSLCPSNMCKGLVIERIRASPSENEKKRFIYLGDGNGDFCPSLKLKEGDHVMPRKDFPLWKRICSSPKLVKAEVHAWSDGEELESILLHLVNTISVVKGRT</sequence>
<proteinExistence type="predicted"/>
<evidence type="ECO:0000256" key="6">
    <source>
        <dbReference type="PIRSR" id="PIRSR031051-2"/>
    </source>
</evidence>
<organism evidence="8 9">
    <name type="scientific">Liquidambar formosana</name>
    <name type="common">Formosan gum</name>
    <dbReference type="NCBI Taxonomy" id="63359"/>
    <lineage>
        <taxon>Eukaryota</taxon>
        <taxon>Viridiplantae</taxon>
        <taxon>Streptophyta</taxon>
        <taxon>Embryophyta</taxon>
        <taxon>Tracheophyta</taxon>
        <taxon>Spermatophyta</taxon>
        <taxon>Magnoliopsida</taxon>
        <taxon>eudicotyledons</taxon>
        <taxon>Gunneridae</taxon>
        <taxon>Pentapetalae</taxon>
        <taxon>Saxifragales</taxon>
        <taxon>Altingiaceae</taxon>
        <taxon>Liquidambar</taxon>
    </lineage>
</organism>
<dbReference type="PANTHER" id="PTHR20889">
    <property type="entry name" value="PHOSPHATASE, ORPHAN 1, 2"/>
    <property type="match status" value="1"/>
</dbReference>
<feature type="binding site" evidence="7">
    <location>
        <position position="178"/>
    </location>
    <ligand>
        <name>Mg(2+)</name>
        <dbReference type="ChEBI" id="CHEBI:18420"/>
    </ligand>
</feature>
<dbReference type="PIRSF" id="PIRSF031051">
    <property type="entry name" value="PyrdxlP_Pase_PHOSPHO2"/>
    <property type="match status" value="1"/>
</dbReference>
<gene>
    <name evidence="8" type="ORF">L1049_021752</name>
</gene>
<dbReference type="GO" id="GO:0046872">
    <property type="term" value="F:metal ion binding"/>
    <property type="evidence" value="ECO:0007669"/>
    <property type="project" value="UniProtKB-KW"/>
</dbReference>
<evidence type="ECO:0000256" key="7">
    <source>
        <dbReference type="PIRSR" id="PIRSR031051-3"/>
    </source>
</evidence>
<dbReference type="NCBIfam" id="TIGR01489">
    <property type="entry name" value="DKMTPPase-SF"/>
    <property type="match status" value="1"/>
</dbReference>
<evidence type="ECO:0008006" key="10">
    <source>
        <dbReference type="Google" id="ProtNLM"/>
    </source>
</evidence>
<evidence type="ECO:0000313" key="8">
    <source>
        <dbReference type="EMBL" id="KAK9274503.1"/>
    </source>
</evidence>
<dbReference type="Pfam" id="PF06888">
    <property type="entry name" value="Put_Phosphatase"/>
    <property type="match status" value="1"/>
</dbReference>
<dbReference type="GO" id="GO:0016791">
    <property type="term" value="F:phosphatase activity"/>
    <property type="evidence" value="ECO:0007669"/>
    <property type="project" value="InterPro"/>
</dbReference>
<dbReference type="InterPro" id="IPR016965">
    <property type="entry name" value="Pase_PHOSPHO-typ"/>
</dbReference>
<dbReference type="PANTHER" id="PTHR20889:SF19">
    <property type="entry name" value="THIAMINE PHOSPHATE PHOSPHATASE-LIKE PROTEIN"/>
    <property type="match status" value="1"/>
</dbReference>
<feature type="active site" description="Proton donor" evidence="5">
    <location>
        <position position="11"/>
    </location>
</feature>
<evidence type="ECO:0000256" key="1">
    <source>
        <dbReference type="ARBA" id="ARBA00001946"/>
    </source>
</evidence>
<dbReference type="Gene3D" id="3.40.50.1000">
    <property type="entry name" value="HAD superfamily/HAD-like"/>
    <property type="match status" value="1"/>
</dbReference>
<evidence type="ECO:0000313" key="9">
    <source>
        <dbReference type="Proteomes" id="UP001415857"/>
    </source>
</evidence>
<dbReference type="EMBL" id="JBBPBK010000011">
    <property type="protein sequence ID" value="KAK9274503.1"/>
    <property type="molecule type" value="Genomic_DNA"/>
</dbReference>
<dbReference type="InterPro" id="IPR006384">
    <property type="entry name" value="HAD_hydro_PyrdxlP_Pase-like"/>
</dbReference>
<dbReference type="Proteomes" id="UP001415857">
    <property type="component" value="Unassembled WGS sequence"/>
</dbReference>
<feature type="binding site" evidence="6">
    <location>
        <position position="95"/>
    </location>
    <ligand>
        <name>substrate</name>
    </ligand>
</feature>
<keyword evidence="2 7" id="KW-0479">Metal-binding</keyword>
<reference evidence="8 9" key="1">
    <citation type="journal article" date="2024" name="Plant J.">
        <title>Genome sequences and population genomics reveal climatic adaptation and genomic divergence between two closely related sweetgum species.</title>
        <authorList>
            <person name="Xu W.Q."/>
            <person name="Ren C.Q."/>
            <person name="Zhang X.Y."/>
            <person name="Comes H.P."/>
            <person name="Liu X.H."/>
            <person name="Li Y.G."/>
            <person name="Kettle C.J."/>
            <person name="Jalonen R."/>
            <person name="Gaisberger H."/>
            <person name="Ma Y.Z."/>
            <person name="Qiu Y.X."/>
        </authorList>
    </citation>
    <scope>NUCLEOTIDE SEQUENCE [LARGE SCALE GENOMIC DNA]</scope>
    <source>
        <strain evidence="8">Hangzhou</strain>
    </source>
</reference>
<feature type="binding site" evidence="7">
    <location>
        <position position="9"/>
    </location>
    <ligand>
        <name>Mg(2+)</name>
        <dbReference type="ChEBI" id="CHEBI:18420"/>
    </ligand>
</feature>
<comment type="cofactor">
    <cofactor evidence="1 7">
        <name>Mg(2+)</name>
        <dbReference type="ChEBI" id="CHEBI:18420"/>
    </cofactor>
</comment>
<evidence type="ECO:0000256" key="3">
    <source>
        <dbReference type="ARBA" id="ARBA00022801"/>
    </source>
</evidence>
<feature type="active site" description="Nucleophile" evidence="5">
    <location>
        <position position="9"/>
    </location>
</feature>
<dbReference type="NCBIfam" id="TIGR01488">
    <property type="entry name" value="HAD-SF-IB"/>
    <property type="match status" value="1"/>
</dbReference>
<dbReference type="SUPFAM" id="SSF56784">
    <property type="entry name" value="HAD-like"/>
    <property type="match status" value="1"/>
</dbReference>
<keyword evidence="3" id="KW-0378">Hydrolase</keyword>
<comment type="caution">
    <text evidence="8">The sequence shown here is derived from an EMBL/GenBank/DDBJ whole genome shotgun (WGS) entry which is preliminary data.</text>
</comment>
<accession>A0AAP0RBF3</accession>
<feature type="binding site" evidence="6">
    <location>
        <position position="20"/>
    </location>
    <ligand>
        <name>substrate</name>
    </ligand>
</feature>
<dbReference type="InterPro" id="IPR023214">
    <property type="entry name" value="HAD_sf"/>
</dbReference>